<evidence type="ECO:0000259" key="18">
    <source>
        <dbReference type="Pfam" id="PF02706"/>
    </source>
</evidence>
<keyword evidence="13 17" id="KW-0472">Membrane</keyword>
<evidence type="ECO:0000256" key="17">
    <source>
        <dbReference type="SAM" id="Phobius"/>
    </source>
</evidence>
<evidence type="ECO:0000313" key="20">
    <source>
        <dbReference type="EMBL" id="BCJ91919.1"/>
    </source>
</evidence>
<protein>
    <recommendedName>
        <fullName evidence="4">non-specific protein-tyrosine kinase</fullName>
        <ecNumber evidence="4">2.7.10.2</ecNumber>
    </recommendedName>
</protein>
<dbReference type="KEGG" id="tso:IZ6_26540"/>
<keyword evidence="14" id="KW-0829">Tyrosine-protein kinase</keyword>
<dbReference type="GO" id="GO:0005524">
    <property type="term" value="F:ATP binding"/>
    <property type="evidence" value="ECO:0007669"/>
    <property type="project" value="UniProtKB-KW"/>
</dbReference>
<feature type="coiled-coil region" evidence="16">
    <location>
        <begin position="304"/>
        <end position="352"/>
    </location>
</feature>
<comment type="subcellular location">
    <subcellularLocation>
        <location evidence="1">Cell inner membrane</location>
        <topology evidence="1">Multi-pass membrane protein</topology>
    </subcellularLocation>
</comment>
<dbReference type="Proteomes" id="UP000515317">
    <property type="component" value="Chromosome"/>
</dbReference>
<dbReference type="NCBIfam" id="TIGR01007">
    <property type="entry name" value="eps_fam"/>
    <property type="match status" value="1"/>
</dbReference>
<dbReference type="SUPFAM" id="SSF52540">
    <property type="entry name" value="P-loop containing nucleoside triphosphate hydrolases"/>
    <property type="match status" value="1"/>
</dbReference>
<sequence>MMLERIEYHRPSSQVHPTPSPTLNLDVVLQAARRQMGVIAGCVVVAAILALVYLFSAVPQYTATAKVLINRTNSGASDRIAIDPNASFDSIEVESEMEILKSERIAALVVDKLDLSKLTEFSGRRASLGNSVQKVLTAIGLADPPPPPNPERARAMAIARLQGGVDVNRIGRSYGLELEFTSIDPKRAAAIANGFVDAYLDDQMASNFEASKRASEWLQKRIEDLKQQSLTTDLAVQKYRAENSLLSANGRLVSEQQLADINSQLSVARTQLTTAAARFDRLTTIIERNDTTALVTEALDSGAIQSLRQQFIEAQQRETQLTARVGPEHAAVQRVRDEKAELSRLMMDELRRIAQGSRSEVEITQSRVTSLQNDLTKLLAVNASANDALVVMRELEREAETYRTLYQSYLARYQEAVQRQSFPASNGRLINAAKPPGGASSPNWGLAIALAMVAGGAIGTCLGGFREWRDRTFRRAEDVRDVLGLELLGMVPLAEKADQKIWSRPLGSAGPKTQTKVPLSYVIDNPLSQFAETMRSIKIEIDLKVDQKSPIVIGIVSTYPDEGKSTISANLAASLASAGAPTLLIDADMRKHGLTIALGAQFEKGLQEVLTKNMSVKDVITKNKVTGLSVIPSGGIGSVLHTGELLSSPAFSKLVESLSSYRYIVLDLPPLAPIADVRGTAANIDAFVYVVEWGRTEKKMAAELMRINDRVWSRTIGVVLNKVEVKKFDQYSGSSIASYGGYYAPRADESTKA</sequence>
<keyword evidence="21" id="KW-1185">Reference proteome</keyword>
<evidence type="ECO:0000256" key="16">
    <source>
        <dbReference type="SAM" id="Coils"/>
    </source>
</evidence>
<evidence type="ECO:0000256" key="3">
    <source>
        <dbReference type="ARBA" id="ARBA00008883"/>
    </source>
</evidence>
<dbReference type="Gene3D" id="3.40.50.300">
    <property type="entry name" value="P-loop containing nucleotide triphosphate hydrolases"/>
    <property type="match status" value="1"/>
</dbReference>
<keyword evidence="8 17" id="KW-0812">Transmembrane</keyword>
<evidence type="ECO:0000256" key="1">
    <source>
        <dbReference type="ARBA" id="ARBA00004429"/>
    </source>
</evidence>
<dbReference type="GO" id="GO:0005886">
    <property type="term" value="C:plasma membrane"/>
    <property type="evidence" value="ECO:0007669"/>
    <property type="project" value="UniProtKB-SubCell"/>
</dbReference>
<evidence type="ECO:0000256" key="4">
    <source>
        <dbReference type="ARBA" id="ARBA00011903"/>
    </source>
</evidence>
<evidence type="ECO:0000256" key="15">
    <source>
        <dbReference type="ARBA" id="ARBA00051245"/>
    </source>
</evidence>
<accession>A0A6S6QS69</accession>
<dbReference type="PANTHER" id="PTHR32309:SF13">
    <property type="entry name" value="FERRIC ENTEROBACTIN TRANSPORT PROTEIN FEPE"/>
    <property type="match status" value="1"/>
</dbReference>
<organism evidence="20 21">
    <name type="scientific">Terrihabitans soli</name>
    <dbReference type="NCBI Taxonomy" id="708113"/>
    <lineage>
        <taxon>Bacteria</taxon>
        <taxon>Pseudomonadati</taxon>
        <taxon>Pseudomonadota</taxon>
        <taxon>Alphaproteobacteria</taxon>
        <taxon>Hyphomicrobiales</taxon>
        <taxon>Terrihabitans</taxon>
    </lineage>
</organism>
<feature type="transmembrane region" description="Helical" evidence="17">
    <location>
        <begin position="444"/>
        <end position="465"/>
    </location>
</feature>
<evidence type="ECO:0000256" key="6">
    <source>
        <dbReference type="ARBA" id="ARBA00022519"/>
    </source>
</evidence>
<evidence type="ECO:0000256" key="5">
    <source>
        <dbReference type="ARBA" id="ARBA00022475"/>
    </source>
</evidence>
<reference evidence="20 21" key="1">
    <citation type="submission" date="2020-08" db="EMBL/GenBank/DDBJ databases">
        <title>Genome sequence of Rhizobiales bacterium strain IZ6.</title>
        <authorList>
            <person name="Nakai R."/>
            <person name="Naganuma T."/>
        </authorList>
    </citation>
    <scope>NUCLEOTIDE SEQUENCE [LARGE SCALE GENOMIC DNA]</scope>
    <source>
        <strain evidence="20 21">IZ6</strain>
    </source>
</reference>
<dbReference type="Pfam" id="PF13614">
    <property type="entry name" value="AAA_31"/>
    <property type="match status" value="1"/>
</dbReference>
<feature type="domain" description="AAA" evidence="19">
    <location>
        <begin position="563"/>
        <end position="671"/>
    </location>
</feature>
<keyword evidence="6" id="KW-0997">Cell inner membrane</keyword>
<dbReference type="InterPro" id="IPR005700">
    <property type="entry name" value="EPS_ExoP-like"/>
</dbReference>
<dbReference type="InterPro" id="IPR003856">
    <property type="entry name" value="LPS_length_determ_N"/>
</dbReference>
<evidence type="ECO:0000256" key="7">
    <source>
        <dbReference type="ARBA" id="ARBA00022679"/>
    </source>
</evidence>
<dbReference type="EMBL" id="AP023361">
    <property type="protein sequence ID" value="BCJ91919.1"/>
    <property type="molecule type" value="Genomic_DNA"/>
</dbReference>
<evidence type="ECO:0000256" key="13">
    <source>
        <dbReference type="ARBA" id="ARBA00023136"/>
    </source>
</evidence>
<evidence type="ECO:0000256" key="12">
    <source>
        <dbReference type="ARBA" id="ARBA00022989"/>
    </source>
</evidence>
<keyword evidence="11" id="KW-0067">ATP-binding</keyword>
<keyword evidence="12 17" id="KW-1133">Transmembrane helix</keyword>
<evidence type="ECO:0000259" key="19">
    <source>
        <dbReference type="Pfam" id="PF13614"/>
    </source>
</evidence>
<dbReference type="PANTHER" id="PTHR32309">
    <property type="entry name" value="TYROSINE-PROTEIN KINASE"/>
    <property type="match status" value="1"/>
</dbReference>
<feature type="domain" description="Polysaccharide chain length determinant N-terminal" evidence="18">
    <location>
        <begin position="23"/>
        <end position="113"/>
    </location>
</feature>
<dbReference type="GO" id="GO:0004715">
    <property type="term" value="F:non-membrane spanning protein tyrosine kinase activity"/>
    <property type="evidence" value="ECO:0007669"/>
    <property type="project" value="UniProtKB-EC"/>
</dbReference>
<name>A0A6S6QS69_9HYPH</name>
<dbReference type="CDD" id="cd05387">
    <property type="entry name" value="BY-kinase"/>
    <property type="match status" value="1"/>
</dbReference>
<evidence type="ECO:0000313" key="21">
    <source>
        <dbReference type="Proteomes" id="UP000515317"/>
    </source>
</evidence>
<comment type="similarity">
    <text evidence="3">Belongs to the etk/wzc family.</text>
</comment>
<evidence type="ECO:0000256" key="8">
    <source>
        <dbReference type="ARBA" id="ARBA00022692"/>
    </source>
</evidence>
<dbReference type="InterPro" id="IPR027417">
    <property type="entry name" value="P-loop_NTPase"/>
</dbReference>
<evidence type="ECO:0000256" key="9">
    <source>
        <dbReference type="ARBA" id="ARBA00022741"/>
    </source>
</evidence>
<feature type="transmembrane region" description="Helical" evidence="17">
    <location>
        <begin position="38"/>
        <end position="58"/>
    </location>
</feature>
<dbReference type="RefSeq" id="WP_222875536.1">
    <property type="nucleotide sequence ID" value="NZ_AP023361.1"/>
</dbReference>
<evidence type="ECO:0000256" key="10">
    <source>
        <dbReference type="ARBA" id="ARBA00022777"/>
    </source>
</evidence>
<dbReference type="InterPro" id="IPR005702">
    <property type="entry name" value="Wzc-like_C"/>
</dbReference>
<evidence type="ECO:0000256" key="2">
    <source>
        <dbReference type="ARBA" id="ARBA00007316"/>
    </source>
</evidence>
<dbReference type="NCBIfam" id="TIGR01005">
    <property type="entry name" value="eps_transp_fam"/>
    <property type="match status" value="1"/>
</dbReference>
<dbReference type="EC" id="2.7.10.2" evidence="4"/>
<keyword evidence="16" id="KW-0175">Coiled coil</keyword>
<evidence type="ECO:0000256" key="11">
    <source>
        <dbReference type="ARBA" id="ARBA00022840"/>
    </source>
</evidence>
<dbReference type="AlphaFoldDB" id="A0A6S6QS69"/>
<gene>
    <name evidence="20" type="ORF">IZ6_26540</name>
</gene>
<dbReference type="Pfam" id="PF02706">
    <property type="entry name" value="Wzz"/>
    <property type="match status" value="1"/>
</dbReference>
<keyword evidence="7" id="KW-0808">Transferase</keyword>
<comment type="catalytic activity">
    <reaction evidence="15">
        <text>L-tyrosyl-[protein] + ATP = O-phospho-L-tyrosyl-[protein] + ADP + H(+)</text>
        <dbReference type="Rhea" id="RHEA:10596"/>
        <dbReference type="Rhea" id="RHEA-COMP:10136"/>
        <dbReference type="Rhea" id="RHEA-COMP:20101"/>
        <dbReference type="ChEBI" id="CHEBI:15378"/>
        <dbReference type="ChEBI" id="CHEBI:30616"/>
        <dbReference type="ChEBI" id="CHEBI:46858"/>
        <dbReference type="ChEBI" id="CHEBI:61978"/>
        <dbReference type="ChEBI" id="CHEBI:456216"/>
        <dbReference type="EC" id="2.7.10.2"/>
    </reaction>
</comment>
<dbReference type="InterPro" id="IPR050445">
    <property type="entry name" value="Bact_polysacc_biosynth/exp"/>
</dbReference>
<keyword evidence="5" id="KW-1003">Cell membrane</keyword>
<comment type="similarity">
    <text evidence="2">Belongs to the CpsD/CapB family.</text>
</comment>
<keyword evidence="9" id="KW-0547">Nucleotide-binding</keyword>
<dbReference type="InterPro" id="IPR025669">
    <property type="entry name" value="AAA_dom"/>
</dbReference>
<keyword evidence="10" id="KW-0418">Kinase</keyword>
<evidence type="ECO:0000256" key="14">
    <source>
        <dbReference type="ARBA" id="ARBA00023137"/>
    </source>
</evidence>
<proteinExistence type="inferred from homology"/>